<organism evidence="4 5">
    <name type="scientific">Limnohabitans radicicola</name>
    <dbReference type="NCBI Taxonomy" id="2771427"/>
    <lineage>
        <taxon>Bacteria</taxon>
        <taxon>Pseudomonadati</taxon>
        <taxon>Pseudomonadota</taxon>
        <taxon>Betaproteobacteria</taxon>
        <taxon>Burkholderiales</taxon>
        <taxon>Comamonadaceae</taxon>
        <taxon>Limnohabitans</taxon>
    </lineage>
</organism>
<dbReference type="EMBL" id="JACYFT010000003">
    <property type="protein sequence ID" value="MBD8051734.1"/>
    <property type="molecule type" value="Genomic_DNA"/>
</dbReference>
<dbReference type="AlphaFoldDB" id="A0A927FHS9"/>
<comment type="caution">
    <text evidence="4">The sequence shown here is derived from an EMBL/GenBank/DDBJ whole genome shotgun (WGS) entry which is preliminary data.</text>
</comment>
<dbReference type="InterPro" id="IPR001309">
    <property type="entry name" value="Pept_C14_p20"/>
</dbReference>
<dbReference type="PANTHER" id="PTHR22576">
    <property type="entry name" value="MUCOSA ASSOCIATED LYMPHOID TISSUE LYMPHOMA TRANSLOCATION PROTEIN 1/PARACASPASE"/>
    <property type="match status" value="1"/>
</dbReference>
<dbReference type="InterPro" id="IPR011600">
    <property type="entry name" value="Pept_C14_caspase"/>
</dbReference>
<keyword evidence="1" id="KW-0175">Coiled coil</keyword>
<dbReference type="PANTHER" id="PTHR22576:SF37">
    <property type="entry name" value="MUCOSA-ASSOCIATED LYMPHOID TISSUE LYMPHOMA TRANSLOCATION PROTEIN 1"/>
    <property type="match status" value="1"/>
</dbReference>
<evidence type="ECO:0000259" key="3">
    <source>
        <dbReference type="PROSITE" id="PS50208"/>
    </source>
</evidence>
<feature type="compositionally biased region" description="Low complexity" evidence="2">
    <location>
        <begin position="369"/>
        <end position="379"/>
    </location>
</feature>
<name>A0A927FHS9_9BURK</name>
<evidence type="ECO:0000256" key="2">
    <source>
        <dbReference type="SAM" id="MobiDB-lite"/>
    </source>
</evidence>
<dbReference type="GO" id="GO:0004197">
    <property type="term" value="F:cysteine-type endopeptidase activity"/>
    <property type="evidence" value="ECO:0007669"/>
    <property type="project" value="InterPro"/>
</dbReference>
<gene>
    <name evidence="4" type="ORF">IC609_14400</name>
</gene>
<evidence type="ECO:0000313" key="5">
    <source>
        <dbReference type="Proteomes" id="UP000647424"/>
    </source>
</evidence>
<evidence type="ECO:0000256" key="1">
    <source>
        <dbReference type="SAM" id="Coils"/>
    </source>
</evidence>
<dbReference type="Proteomes" id="UP000647424">
    <property type="component" value="Unassembled WGS sequence"/>
</dbReference>
<dbReference type="GO" id="GO:0006508">
    <property type="term" value="P:proteolysis"/>
    <property type="evidence" value="ECO:0007669"/>
    <property type="project" value="InterPro"/>
</dbReference>
<feature type="compositionally biased region" description="Basic and acidic residues" evidence="2">
    <location>
        <begin position="330"/>
        <end position="343"/>
    </location>
</feature>
<dbReference type="SUPFAM" id="SSF52129">
    <property type="entry name" value="Caspase-like"/>
    <property type="match status" value="1"/>
</dbReference>
<feature type="domain" description="Caspase family p20" evidence="3">
    <location>
        <begin position="460"/>
        <end position="590"/>
    </location>
</feature>
<accession>A0A927FHS9</accession>
<dbReference type="Gene3D" id="3.40.50.1460">
    <property type="match status" value="1"/>
</dbReference>
<feature type="region of interest" description="Disordered" evidence="2">
    <location>
        <begin position="330"/>
        <end position="379"/>
    </location>
</feature>
<dbReference type="PROSITE" id="PS50208">
    <property type="entry name" value="CASPASE_P20"/>
    <property type="match status" value="1"/>
</dbReference>
<evidence type="ECO:0000313" key="4">
    <source>
        <dbReference type="EMBL" id="MBD8051734.1"/>
    </source>
</evidence>
<proteinExistence type="predicted"/>
<dbReference type="RefSeq" id="WP_191820209.1">
    <property type="nucleotide sequence ID" value="NZ_JACYFT010000003.1"/>
</dbReference>
<dbReference type="InterPro" id="IPR052039">
    <property type="entry name" value="Caspase-related_regulators"/>
</dbReference>
<protein>
    <submittedName>
        <fullName evidence="4">Caspase family protein</fullName>
    </submittedName>
</protein>
<dbReference type="Pfam" id="PF00656">
    <property type="entry name" value="Peptidase_C14"/>
    <property type="match status" value="1"/>
</dbReference>
<sequence length="692" mass="76191">MTSQEDQSQRGFEKIEFHGKGFTTVNVNALYGSMQDLKSFHPLGVNMLKKSLSTLFRQTLRLALFGLVVAAQTSWAQPVVGQTYRDFLPMGSGASVPLPEGVWKSTHNDSMSFPGEVWEIHVLKNQTLDAKVPYLVVRQETLPRPWNSSLCQSIKSTHQIMMDTHGAAASSLVQKCSMVFGIRDFQAWKQGIDTWTNQSDKNWWKAAQPGMLDDVPSFKTSVFQVLMQVQQFNGKKIQIDAFVLPPKGLTAPKFRDDFRSGTTLPEHGILNAWISIYVEAIQQSFFNKKPQQIMALAYPTKTYADAQGQSNPPATVLASKVDTQAVRELDESSRAEAAKRLDEPPAQLKEQPRKTAELAQPPREAVPSPAVQEAKKPVPAVAPAPMAAAAPAVDNAEKLRLEQERKAIEDDKRKMAAQLEAMTQMLAKLQQENAAAAKAKEAAAAAAVEPPKPQQPVTYANRKALVIGNDKYTDVSPLANAAADADAMAKSLEAVGYKVFKHHNLGEKKFKQAVRDFRQQLNGGDEVLFFYAGHGVQLGSANYLLPIDIKGEGEDQIKDDAILLQKVLDDMEEKKTKFALAVIDACRDNPFKGKGRALGGRGLAPTTAATGQMIMFSAGSGQQALDRLGDNDKEKNGLFTRIFVKEMLKPGLSVDRVLRNVRNEVVRLAKSVGHEQTPALYDQAIGEFYFKQ</sequence>
<reference evidence="4" key="1">
    <citation type="submission" date="2020-09" db="EMBL/GenBank/DDBJ databases">
        <title>Genome seq and assembly of Limnohabitants sp.</title>
        <authorList>
            <person name="Chhetri G."/>
        </authorList>
    </citation>
    <scope>NUCLEOTIDE SEQUENCE</scope>
    <source>
        <strain evidence="4">JUR4</strain>
    </source>
</reference>
<keyword evidence="5" id="KW-1185">Reference proteome</keyword>
<dbReference type="InterPro" id="IPR029030">
    <property type="entry name" value="Caspase-like_dom_sf"/>
</dbReference>
<feature type="coiled-coil region" evidence="1">
    <location>
        <begin position="398"/>
        <end position="446"/>
    </location>
</feature>